<keyword evidence="1" id="KW-0472">Membrane</keyword>
<dbReference type="AlphaFoldDB" id="A0A1B8XX12"/>
<reference evidence="2" key="3">
    <citation type="submission" date="2016-05" db="EMBL/GenBank/DDBJ databases">
        <title>WGS assembly of Xenopus tropicalis.</title>
        <authorList>
            <person name="Sessions A."/>
            <person name="Jenkins J."/>
            <person name="Mitros T."/>
            <person name="Lyons J.T."/>
            <person name="Dichmann D.S."/>
            <person name="Robert J."/>
            <person name="Harland R.M."/>
            <person name="Rokhsar D.S."/>
        </authorList>
    </citation>
    <scope>NUCLEOTIDE SEQUENCE</scope>
    <source>
        <strain evidence="2">Nigerian</strain>
    </source>
</reference>
<evidence type="ECO:0000313" key="2">
    <source>
        <dbReference type="EMBL" id="OCA15190.1"/>
    </source>
</evidence>
<proteinExistence type="predicted"/>
<accession>A0A1B8XX12</accession>
<dbReference type="EMBL" id="KV460937">
    <property type="protein sequence ID" value="OCA15190.1"/>
    <property type="molecule type" value="Genomic_DNA"/>
</dbReference>
<reference evidence="2" key="1">
    <citation type="submission" date="2009-11" db="EMBL/GenBank/DDBJ databases">
        <authorList>
            <consortium name="US DOE Joint Genome Institute (JGI-PGF)"/>
            <person name="Ottilar R."/>
            <person name="Schmutz J."/>
            <person name="Salamov A."/>
            <person name="Cheng J.F."/>
            <person name="Lucas S."/>
            <person name="Pitluck S."/>
            <person name="Gundlach H."/>
            <person name="Guo Y."/>
            <person name="Haberer G."/>
            <person name="Nasrallah J."/>
            <person name="Mayer K.F.X."/>
            <person name="van de Peer Y."/>
            <person name="Weigel D."/>
            <person name="Grigoriev I.V."/>
        </authorList>
    </citation>
    <scope>NUCLEOTIDE SEQUENCE</scope>
    <source>
        <strain evidence="2">Nigerian</strain>
    </source>
</reference>
<organism evidence="2">
    <name type="scientific">Xenopus tropicalis</name>
    <name type="common">Western clawed frog</name>
    <name type="synonym">Silurana tropicalis</name>
    <dbReference type="NCBI Taxonomy" id="8364"/>
    <lineage>
        <taxon>Eukaryota</taxon>
        <taxon>Metazoa</taxon>
        <taxon>Chordata</taxon>
        <taxon>Craniata</taxon>
        <taxon>Vertebrata</taxon>
        <taxon>Euteleostomi</taxon>
        <taxon>Amphibia</taxon>
        <taxon>Batrachia</taxon>
        <taxon>Anura</taxon>
        <taxon>Pipoidea</taxon>
        <taxon>Pipidae</taxon>
        <taxon>Xenopodinae</taxon>
        <taxon>Xenopus</taxon>
        <taxon>Silurana</taxon>
    </lineage>
</organism>
<reference evidence="2" key="2">
    <citation type="journal article" date="2010" name="Science">
        <title>The genome of the Western clawed frog Xenopus tropicalis.</title>
        <authorList>
            <person name="Hellsten U."/>
            <person name="Harland R.M."/>
            <person name="Gilchrist M.J."/>
            <person name="Hendrix D."/>
            <person name="Jurka J."/>
            <person name="Kapitonov V."/>
            <person name="Ovcharenko I."/>
            <person name="Putnam N.H."/>
            <person name="Shu S."/>
            <person name="Taher L."/>
            <person name="Blitz I.L."/>
            <person name="Blumberg B."/>
            <person name="Dichmann D.S."/>
            <person name="Dubchak I."/>
            <person name="Amaya E."/>
            <person name="Detter J.C."/>
            <person name="Fletcher R."/>
            <person name="Gerhard D.S."/>
            <person name="Goodstein D."/>
            <person name="Graves T."/>
            <person name="Grigoriev I.V."/>
            <person name="Grimwood J."/>
            <person name="Kawashima T."/>
            <person name="Lindquist E."/>
            <person name="Lucas S.M."/>
            <person name="Mead P.E."/>
            <person name="Mitros T."/>
            <person name="Ogino H."/>
            <person name="Ohta Y."/>
            <person name="Poliakov A.V."/>
            <person name="Pollet N."/>
            <person name="Robert J."/>
            <person name="Salamov A."/>
            <person name="Sater A.K."/>
            <person name="Schmutz J."/>
            <person name="Terry A."/>
            <person name="Vize P.D."/>
            <person name="Warren W.C."/>
            <person name="Wells D."/>
            <person name="Wills A."/>
            <person name="Wilson R.K."/>
            <person name="Zimmerman L.B."/>
            <person name="Zorn A.M."/>
            <person name="Grainger R."/>
            <person name="Grammer T."/>
            <person name="Khokha M.K."/>
            <person name="Richardson P.M."/>
            <person name="Rokhsar D.S."/>
        </authorList>
    </citation>
    <scope>NUCLEOTIDE SEQUENCE [LARGE SCALE GENOMIC DNA]</scope>
    <source>
        <strain evidence="2">Nigerian</strain>
    </source>
</reference>
<gene>
    <name evidence="2" type="ORF">XENTR_v90030401mg</name>
</gene>
<protein>
    <submittedName>
        <fullName evidence="2">Uncharacterized protein</fullName>
    </submittedName>
</protein>
<keyword evidence="1" id="KW-0812">Transmembrane</keyword>
<feature type="transmembrane region" description="Helical" evidence="1">
    <location>
        <begin position="25"/>
        <end position="50"/>
    </location>
</feature>
<keyword evidence="1" id="KW-1133">Transmembrane helix</keyword>
<evidence type="ECO:0000256" key="1">
    <source>
        <dbReference type="SAM" id="Phobius"/>
    </source>
</evidence>
<sequence length="78" mass="8879">MWGPTDQSSGHHGKTSPLMISPDSLLAALSHVNVLFFFILCLFSLFSVYLTPRLCAQIQRYSSSDTFMFNFALFCLYF</sequence>
<name>A0A1B8XX12_XENTR</name>